<keyword evidence="7" id="KW-1185">Reference proteome</keyword>
<comment type="caution">
    <text evidence="6">The sequence shown here is derived from an EMBL/GenBank/DDBJ whole genome shotgun (WGS) entry which is preliminary data.</text>
</comment>
<dbReference type="EMBL" id="CAXLJM020000049">
    <property type="protein sequence ID" value="CAL8113575.1"/>
    <property type="molecule type" value="Genomic_DNA"/>
</dbReference>
<name>A0ABP1QX07_9HEXA</name>
<organism evidence="6 7">
    <name type="scientific">Orchesella dallaii</name>
    <dbReference type="NCBI Taxonomy" id="48710"/>
    <lineage>
        <taxon>Eukaryota</taxon>
        <taxon>Metazoa</taxon>
        <taxon>Ecdysozoa</taxon>
        <taxon>Arthropoda</taxon>
        <taxon>Hexapoda</taxon>
        <taxon>Collembola</taxon>
        <taxon>Entomobryomorpha</taxon>
        <taxon>Entomobryoidea</taxon>
        <taxon>Orchesellidae</taxon>
        <taxon>Orchesellinae</taxon>
        <taxon>Orchesella</taxon>
    </lineage>
</organism>
<feature type="compositionally biased region" description="Polar residues" evidence="3">
    <location>
        <begin position="290"/>
        <end position="307"/>
    </location>
</feature>
<feature type="compositionally biased region" description="Low complexity" evidence="3">
    <location>
        <begin position="358"/>
        <end position="410"/>
    </location>
</feature>
<dbReference type="Pfam" id="PF13359">
    <property type="entry name" value="DDE_Tnp_4"/>
    <property type="match status" value="1"/>
</dbReference>
<evidence type="ECO:0000256" key="2">
    <source>
        <dbReference type="ARBA" id="ARBA00022723"/>
    </source>
</evidence>
<proteinExistence type="predicted"/>
<feature type="compositionally biased region" description="Polar residues" evidence="3">
    <location>
        <begin position="411"/>
        <end position="440"/>
    </location>
</feature>
<comment type="cofactor">
    <cofactor evidence="1">
        <name>a divalent metal cation</name>
        <dbReference type="ChEBI" id="CHEBI:60240"/>
    </cofactor>
</comment>
<evidence type="ECO:0000256" key="3">
    <source>
        <dbReference type="SAM" id="MobiDB-lite"/>
    </source>
</evidence>
<feature type="compositionally biased region" description="Polar residues" evidence="3">
    <location>
        <begin position="230"/>
        <end position="247"/>
    </location>
</feature>
<feature type="region of interest" description="Disordered" evidence="3">
    <location>
        <begin position="492"/>
        <end position="511"/>
    </location>
</feature>
<feature type="compositionally biased region" description="Low complexity" evidence="3">
    <location>
        <begin position="208"/>
        <end position="229"/>
    </location>
</feature>
<dbReference type="Proteomes" id="UP001642540">
    <property type="component" value="Unassembled WGS sequence"/>
</dbReference>
<evidence type="ECO:0000259" key="4">
    <source>
        <dbReference type="Pfam" id="PF13359"/>
    </source>
</evidence>
<dbReference type="Pfam" id="PF13613">
    <property type="entry name" value="HTH_Tnp_4"/>
    <property type="match status" value="1"/>
</dbReference>
<protein>
    <recommendedName>
        <fullName evidence="8">Zonadhesin</fullName>
    </recommendedName>
</protein>
<feature type="domain" description="Transposase Helix-turn-helix" evidence="5">
    <location>
        <begin position="656"/>
        <end position="704"/>
    </location>
</feature>
<feature type="compositionally biased region" description="Low complexity" evidence="3">
    <location>
        <begin position="308"/>
        <end position="329"/>
    </location>
</feature>
<keyword evidence="2" id="KW-0479">Metal-binding</keyword>
<feature type="compositionally biased region" description="Polar residues" evidence="3">
    <location>
        <begin position="188"/>
        <end position="207"/>
    </location>
</feature>
<gene>
    <name evidence="6" type="ORF">ODALV1_LOCUS16079</name>
</gene>
<evidence type="ECO:0008006" key="8">
    <source>
        <dbReference type="Google" id="ProtNLM"/>
    </source>
</evidence>
<feature type="region of interest" description="Disordered" evidence="3">
    <location>
        <begin position="179"/>
        <end position="440"/>
    </location>
</feature>
<feature type="compositionally biased region" description="Polar residues" evidence="3">
    <location>
        <begin position="330"/>
        <end position="357"/>
    </location>
</feature>
<evidence type="ECO:0000313" key="6">
    <source>
        <dbReference type="EMBL" id="CAL8113575.1"/>
    </source>
</evidence>
<dbReference type="PANTHER" id="PTHR23080:SF133">
    <property type="entry name" value="SI:CH211-262I1.5-RELATED"/>
    <property type="match status" value="1"/>
</dbReference>
<evidence type="ECO:0000313" key="7">
    <source>
        <dbReference type="Proteomes" id="UP001642540"/>
    </source>
</evidence>
<accession>A0ABP1QX07</accession>
<dbReference type="InterPro" id="IPR027805">
    <property type="entry name" value="Transposase_HTH_dom"/>
</dbReference>
<dbReference type="InterPro" id="IPR027806">
    <property type="entry name" value="HARBI1_dom"/>
</dbReference>
<evidence type="ECO:0000256" key="1">
    <source>
        <dbReference type="ARBA" id="ARBA00001968"/>
    </source>
</evidence>
<reference evidence="6 7" key="1">
    <citation type="submission" date="2024-08" db="EMBL/GenBank/DDBJ databases">
        <authorList>
            <person name="Cucini C."/>
            <person name="Frati F."/>
        </authorList>
    </citation>
    <scope>NUCLEOTIDE SEQUENCE [LARGE SCALE GENOMIC DNA]</scope>
</reference>
<sequence>MESQQKHTSTVILCAMHNGTIRQGLGERFRRRKAGESVFWQRLQHYVKHHGGLYEKTDIICGKCRGKVKSFCDKTGFRHINKEGEENPRPMASCTTGLTPASAMARRILRSKRQLNVADQQHSSLHACSTDQDLCQSQECPHPIEADPCLESFHLQGNSTESCFVNKSSNIDNKLLTLTSKPPILPNKSATLTSNPETLTSKPTLPNTSATLTSRPPTLTSNPTLPNNSAVLTSRPPTLTSKPTLPNTSATLSSRPPTLTSNPTLPNNSAALTSRPPTLTSNPTLPNNSAALTSRPPTLTSKPTLPNTSATLTSRPPTLTSNPTLPNNSAALTSRLPTLTSKPTLPNTSATLTSNPETLTSNPTLPNTSTTLTSKPPTLTSKPTLPNNSAAQTSKPPTLTSKPTTLPSKSVTLTSKPPTLTSKPSLPNKSATVTSNPPTSICNLLTNEPTTLLSNQDDQIEYETNNENSITIGGSQNPLENMVQTSYSQSTHMSNSEPIMGNKRKPCHARKSSSKRLQVESILSVGYTESKCFICGSSERKAVPQCAIFKLYLDEQIFVPSNNRTCSSHLNTIKEFTPEAVELIKTKAKPGASVSEWDVNSFFKKVIEQNKSKGPIINAETVTDEDCRAFFGLKKIDFDTLFSYIQQHLYKSALRSAKTALAIFLAKLRLGVSQDVLAKLFGVKNQPNVSKVIHRIAKLLEQHFVPQNLGVGHMSREVIENVHNPTFVRQMFEVPNENIVLILDGTYVYIEQASDHELQSATYSPHKHRNLVKFMMIVTPDGYIVDAPGPYLADSSNSDAKILSNMLKQEGGIASVLKANDHLILDRGFRDVVEALQRRGIK</sequence>
<feature type="compositionally biased region" description="Low complexity" evidence="3">
    <location>
        <begin position="248"/>
        <end position="289"/>
    </location>
</feature>
<feature type="compositionally biased region" description="Basic residues" evidence="3">
    <location>
        <begin position="502"/>
        <end position="511"/>
    </location>
</feature>
<evidence type="ECO:0000259" key="5">
    <source>
        <dbReference type="Pfam" id="PF13613"/>
    </source>
</evidence>
<feature type="domain" description="DDE Tnp4" evidence="4">
    <location>
        <begin position="743"/>
        <end position="830"/>
    </location>
</feature>
<dbReference type="PANTHER" id="PTHR23080">
    <property type="entry name" value="THAP DOMAIN PROTEIN"/>
    <property type="match status" value="1"/>
</dbReference>